<dbReference type="SUPFAM" id="SSF52317">
    <property type="entry name" value="Class I glutamine amidotransferase-like"/>
    <property type="match status" value="1"/>
</dbReference>
<feature type="region of interest" description="Disordered" evidence="4">
    <location>
        <begin position="44"/>
        <end position="77"/>
    </location>
</feature>
<protein>
    <submittedName>
        <fullName evidence="6">Type 1 glutamine amidotransferase domain-containing protein</fullName>
    </submittedName>
</protein>
<gene>
    <name evidence="6" type="ORF">DU506_08285</name>
</gene>
<accession>A0A368UAY1</accession>
<dbReference type="Gene3D" id="3.40.50.880">
    <property type="match status" value="1"/>
</dbReference>
<dbReference type="GO" id="GO:0016740">
    <property type="term" value="F:transferase activity"/>
    <property type="evidence" value="ECO:0007669"/>
    <property type="project" value="UniProtKB-KW"/>
</dbReference>
<sequence length="225" mass="23952">MKILLVLTSHDQLGDTGKKTGFWLEEFASPYYVFKEAGAQVTLASPAGGQPPIDPTSDAPEAQTPATERFRQDPEAQAQLASTIPLQDINPAEFDAVFYPGGHGPLWDLANDQTSIDLIEAFDRAGKAMGLVCHAPGALVKVRDAEGQPLVAGRSVTGFTNSEEEAVGLSNVVPFLIEDEFKRLGGHYEKGADWQPHVVTDGLLVTGQNPASSENAAKALLALLT</sequence>
<dbReference type="CDD" id="cd03141">
    <property type="entry name" value="GATase1_Hsp31_like"/>
    <property type="match status" value="1"/>
</dbReference>
<keyword evidence="6" id="KW-0315">Glutamine amidotransferase</keyword>
<keyword evidence="7" id="KW-1185">Reference proteome</keyword>
<dbReference type="OrthoDB" id="9792284at2"/>
<keyword evidence="6" id="KW-0808">Transferase</keyword>
<keyword evidence="1" id="KW-0346">Stress response</keyword>
<dbReference type="GO" id="GO:0019172">
    <property type="term" value="F:glyoxalase III activity"/>
    <property type="evidence" value="ECO:0007669"/>
    <property type="project" value="TreeGrafter"/>
</dbReference>
<feature type="domain" description="DJ-1/PfpI" evidence="5">
    <location>
        <begin position="25"/>
        <end position="221"/>
    </location>
</feature>
<dbReference type="AlphaFoldDB" id="A0A368UAY1"/>
<dbReference type="GO" id="GO:0019243">
    <property type="term" value="P:methylglyoxal catabolic process to D-lactate via S-lactoyl-glutathione"/>
    <property type="evidence" value="ECO:0007669"/>
    <property type="project" value="TreeGrafter"/>
</dbReference>
<dbReference type="PANTHER" id="PTHR48094">
    <property type="entry name" value="PROTEIN/NUCLEIC ACID DEGLYCASE DJ-1-RELATED"/>
    <property type="match status" value="1"/>
</dbReference>
<dbReference type="RefSeq" id="WP_114486472.1">
    <property type="nucleotide sequence ID" value="NZ_CBCSHM010000011.1"/>
</dbReference>
<dbReference type="Proteomes" id="UP000253204">
    <property type="component" value="Unassembled WGS sequence"/>
</dbReference>
<comment type="similarity">
    <text evidence="3">Belongs to the peptidase C56 family. HSP31-like subfamily.</text>
</comment>
<proteinExistence type="inferred from homology"/>
<dbReference type="GO" id="GO:0005737">
    <property type="term" value="C:cytoplasm"/>
    <property type="evidence" value="ECO:0007669"/>
    <property type="project" value="TreeGrafter"/>
</dbReference>
<dbReference type="InterPro" id="IPR002818">
    <property type="entry name" value="DJ-1/PfpI"/>
</dbReference>
<dbReference type="Pfam" id="PF01965">
    <property type="entry name" value="DJ-1_PfpI"/>
    <property type="match status" value="1"/>
</dbReference>
<dbReference type="InterPro" id="IPR050325">
    <property type="entry name" value="Prot/Nucl_acid_deglycase"/>
</dbReference>
<organism evidence="6 7">
    <name type="scientific">Vreelandella rituensis</name>
    <dbReference type="NCBI Taxonomy" id="2282306"/>
    <lineage>
        <taxon>Bacteria</taxon>
        <taxon>Pseudomonadati</taxon>
        <taxon>Pseudomonadota</taxon>
        <taxon>Gammaproteobacteria</taxon>
        <taxon>Oceanospirillales</taxon>
        <taxon>Halomonadaceae</taxon>
        <taxon>Vreelandella</taxon>
    </lineage>
</organism>
<evidence type="ECO:0000256" key="1">
    <source>
        <dbReference type="ARBA" id="ARBA00023016"/>
    </source>
</evidence>
<keyword evidence="2" id="KW-0456">Lyase</keyword>
<comment type="caution">
    <text evidence="6">The sequence shown here is derived from an EMBL/GenBank/DDBJ whole genome shotgun (WGS) entry which is preliminary data.</text>
</comment>
<evidence type="ECO:0000256" key="3">
    <source>
        <dbReference type="ARBA" id="ARBA00038493"/>
    </source>
</evidence>
<dbReference type="PANTHER" id="PTHR48094:SF11">
    <property type="entry name" value="GLUTATHIONE-INDEPENDENT GLYOXALASE HSP31-RELATED"/>
    <property type="match status" value="1"/>
</dbReference>
<evidence type="ECO:0000256" key="4">
    <source>
        <dbReference type="SAM" id="MobiDB-lite"/>
    </source>
</evidence>
<evidence type="ECO:0000259" key="5">
    <source>
        <dbReference type="Pfam" id="PF01965"/>
    </source>
</evidence>
<evidence type="ECO:0000256" key="2">
    <source>
        <dbReference type="ARBA" id="ARBA00023239"/>
    </source>
</evidence>
<reference evidence="6 7" key="1">
    <citation type="submission" date="2018-07" db="EMBL/GenBank/DDBJ databases">
        <title>Halomonas rutogse sp. nov., isolated from Lake TangqianCo on Tibetan Plateau.</title>
        <authorList>
            <person name="Lu H."/>
            <person name="Xing P."/>
            <person name="Wu Q."/>
        </authorList>
    </citation>
    <scope>NUCLEOTIDE SEQUENCE [LARGE SCALE GENOMIC DNA]</scope>
    <source>
        <strain evidence="6 7">TQ8S</strain>
    </source>
</reference>
<evidence type="ECO:0000313" key="7">
    <source>
        <dbReference type="Proteomes" id="UP000253204"/>
    </source>
</evidence>
<dbReference type="EMBL" id="QPIJ01000014">
    <property type="protein sequence ID" value="RCV92393.1"/>
    <property type="molecule type" value="Genomic_DNA"/>
</dbReference>
<evidence type="ECO:0000313" key="6">
    <source>
        <dbReference type="EMBL" id="RCV92393.1"/>
    </source>
</evidence>
<name>A0A368UAY1_9GAMM</name>
<dbReference type="InterPro" id="IPR029062">
    <property type="entry name" value="Class_I_gatase-like"/>
</dbReference>